<organism evidence="7 8">
    <name type="scientific">Candidatus Bacteroides intestinavium</name>
    <dbReference type="NCBI Taxonomy" id="2838469"/>
    <lineage>
        <taxon>Bacteria</taxon>
        <taxon>Pseudomonadati</taxon>
        <taxon>Bacteroidota</taxon>
        <taxon>Bacteroidia</taxon>
        <taxon>Bacteroidales</taxon>
        <taxon>Bacteroidaceae</taxon>
        <taxon>Bacteroides</taxon>
    </lineage>
</organism>
<dbReference type="InterPro" id="IPR012336">
    <property type="entry name" value="Thioredoxin-like_fold"/>
</dbReference>
<reference evidence="7" key="2">
    <citation type="submission" date="2021-04" db="EMBL/GenBank/DDBJ databases">
        <authorList>
            <person name="Gilroy R."/>
        </authorList>
    </citation>
    <scope>NUCLEOTIDE SEQUENCE</scope>
    <source>
        <strain evidence="7">ChiHecec1B25-7008</strain>
    </source>
</reference>
<proteinExistence type="predicted"/>
<dbReference type="PROSITE" id="PS51257">
    <property type="entry name" value="PROKAR_LIPOPROTEIN"/>
    <property type="match status" value="1"/>
</dbReference>
<dbReference type="Proteomes" id="UP000823860">
    <property type="component" value="Unassembled WGS sequence"/>
</dbReference>
<dbReference type="PANTHER" id="PTHR42852:SF6">
    <property type="entry name" value="THIOL:DISULFIDE INTERCHANGE PROTEIN DSBE"/>
    <property type="match status" value="1"/>
</dbReference>
<comment type="subcellular location">
    <subcellularLocation>
        <location evidence="1">Cell envelope</location>
    </subcellularLocation>
</comment>
<keyword evidence="3" id="KW-1015">Disulfide bond</keyword>
<feature type="domain" description="Thioredoxin" evidence="6">
    <location>
        <begin position="204"/>
        <end position="342"/>
    </location>
</feature>
<protein>
    <submittedName>
        <fullName evidence="7">AhpC/TSA family protein</fullName>
    </submittedName>
</protein>
<keyword evidence="2" id="KW-0201">Cytochrome c-type biogenesis</keyword>
<keyword evidence="4" id="KW-0676">Redox-active center</keyword>
<gene>
    <name evidence="7" type="ORF">H9785_06370</name>
</gene>
<dbReference type="InterPro" id="IPR025380">
    <property type="entry name" value="DUF4369"/>
</dbReference>
<evidence type="ECO:0000256" key="4">
    <source>
        <dbReference type="ARBA" id="ARBA00023284"/>
    </source>
</evidence>
<dbReference type="SUPFAM" id="SSF52833">
    <property type="entry name" value="Thioredoxin-like"/>
    <property type="match status" value="1"/>
</dbReference>
<evidence type="ECO:0000313" key="8">
    <source>
        <dbReference type="Proteomes" id="UP000823860"/>
    </source>
</evidence>
<evidence type="ECO:0000259" key="6">
    <source>
        <dbReference type="PROSITE" id="PS51352"/>
    </source>
</evidence>
<dbReference type="InterPro" id="IPR050553">
    <property type="entry name" value="Thioredoxin_ResA/DsbE_sf"/>
</dbReference>
<dbReference type="Gene3D" id="3.40.30.10">
    <property type="entry name" value="Glutaredoxin"/>
    <property type="match status" value="1"/>
</dbReference>
<sequence length="342" mass="38369">MKQLHIIFCLLATLLLVSACEKKQTTDAVRLSGEIKGLGNDTILVCGMDRLFGHLDTLTVQNDKFSDTLSVDTLIGVYLIFSDGTECPLYADRHERITISGSADNLSALRVTGSPVNDELTAFREELAALDNPSATAMQKKAAAFIRSHPASAASIYVLEKYFLQQPDPDYKLIEELSDPLTGEVKDRPDMTTLLDFLEESKKLTEGRNLPFFQVTDTEGKKISRNAFKNQYLLIHFWASWDAASRQSNKEDLRPLYESLKKEQKLALLGISLDMDRQAWQDAIRHDGLDWTQACDLKGWETDAVKRLNITGLPSNILVNSKGRIMGINLTPDEVKEKIEEE</sequence>
<dbReference type="PROSITE" id="PS51352">
    <property type="entry name" value="THIOREDOXIN_2"/>
    <property type="match status" value="1"/>
</dbReference>
<dbReference type="Pfam" id="PF13905">
    <property type="entry name" value="Thioredoxin_8"/>
    <property type="match status" value="1"/>
</dbReference>
<dbReference type="InterPro" id="IPR036249">
    <property type="entry name" value="Thioredoxin-like_sf"/>
</dbReference>
<feature type="signal peptide" evidence="5">
    <location>
        <begin position="1"/>
        <end position="19"/>
    </location>
</feature>
<dbReference type="InterPro" id="IPR013766">
    <property type="entry name" value="Thioredoxin_domain"/>
</dbReference>
<dbReference type="AlphaFoldDB" id="A0A9D2HT66"/>
<dbReference type="GO" id="GO:0030313">
    <property type="term" value="C:cell envelope"/>
    <property type="evidence" value="ECO:0007669"/>
    <property type="project" value="UniProtKB-SubCell"/>
</dbReference>
<dbReference type="PANTHER" id="PTHR42852">
    <property type="entry name" value="THIOL:DISULFIDE INTERCHANGE PROTEIN DSBE"/>
    <property type="match status" value="1"/>
</dbReference>
<feature type="chain" id="PRO_5038517252" evidence="5">
    <location>
        <begin position="20"/>
        <end position="342"/>
    </location>
</feature>
<accession>A0A9D2HT66</accession>
<evidence type="ECO:0000256" key="5">
    <source>
        <dbReference type="SAM" id="SignalP"/>
    </source>
</evidence>
<keyword evidence="5" id="KW-0732">Signal</keyword>
<evidence type="ECO:0000313" key="7">
    <source>
        <dbReference type="EMBL" id="HJA83573.1"/>
    </source>
</evidence>
<reference evidence="7" key="1">
    <citation type="journal article" date="2021" name="PeerJ">
        <title>Extensive microbial diversity within the chicken gut microbiome revealed by metagenomics and culture.</title>
        <authorList>
            <person name="Gilroy R."/>
            <person name="Ravi A."/>
            <person name="Getino M."/>
            <person name="Pursley I."/>
            <person name="Horton D.L."/>
            <person name="Alikhan N.F."/>
            <person name="Baker D."/>
            <person name="Gharbi K."/>
            <person name="Hall N."/>
            <person name="Watson M."/>
            <person name="Adriaenssens E.M."/>
            <person name="Foster-Nyarko E."/>
            <person name="Jarju S."/>
            <person name="Secka A."/>
            <person name="Antonio M."/>
            <person name="Oren A."/>
            <person name="Chaudhuri R.R."/>
            <person name="La Ragione R."/>
            <person name="Hildebrand F."/>
            <person name="Pallen M.J."/>
        </authorList>
    </citation>
    <scope>NUCLEOTIDE SEQUENCE</scope>
    <source>
        <strain evidence="7">ChiHecec1B25-7008</strain>
    </source>
</reference>
<dbReference type="EMBL" id="DWZE01000073">
    <property type="protein sequence ID" value="HJA83573.1"/>
    <property type="molecule type" value="Genomic_DNA"/>
</dbReference>
<name>A0A9D2HT66_9BACE</name>
<evidence type="ECO:0000256" key="3">
    <source>
        <dbReference type="ARBA" id="ARBA00023157"/>
    </source>
</evidence>
<dbReference type="CDD" id="cd02966">
    <property type="entry name" value="TlpA_like_family"/>
    <property type="match status" value="1"/>
</dbReference>
<evidence type="ECO:0000256" key="2">
    <source>
        <dbReference type="ARBA" id="ARBA00022748"/>
    </source>
</evidence>
<dbReference type="GO" id="GO:0017004">
    <property type="term" value="P:cytochrome complex assembly"/>
    <property type="evidence" value="ECO:0007669"/>
    <property type="project" value="UniProtKB-KW"/>
</dbReference>
<evidence type="ECO:0000256" key="1">
    <source>
        <dbReference type="ARBA" id="ARBA00004196"/>
    </source>
</evidence>
<dbReference type="Pfam" id="PF14289">
    <property type="entry name" value="DUF4369"/>
    <property type="match status" value="1"/>
</dbReference>
<comment type="caution">
    <text evidence="7">The sequence shown here is derived from an EMBL/GenBank/DDBJ whole genome shotgun (WGS) entry which is preliminary data.</text>
</comment>